<dbReference type="RefSeq" id="WP_108730421.1">
    <property type="nucleotide sequence ID" value="NZ_CP020928.1"/>
</dbReference>
<accession>A0A2S1KRF5</accession>
<gene>
    <name evidence="1" type="ORF">B6254_1173</name>
</gene>
<proteinExistence type="predicted"/>
<dbReference type="AlphaFoldDB" id="A0A2S1KRF5"/>
<reference evidence="1 2" key="1">
    <citation type="submission" date="2017-04" db="EMBL/GenBank/DDBJ databases">
        <title>Weissella cibaria strain m2 complete genome.</title>
        <authorList>
            <person name="Pan Q."/>
            <person name="Tan M."/>
            <person name="Yao F."/>
            <person name="Su S."/>
        </authorList>
    </citation>
    <scope>NUCLEOTIDE SEQUENCE [LARGE SCALE GENOMIC DNA]</scope>
    <source>
        <strain evidence="1 2">M2</strain>
    </source>
</reference>
<name>A0A2S1KRF5_9LACO</name>
<evidence type="ECO:0000313" key="1">
    <source>
        <dbReference type="EMBL" id="AWF95579.1"/>
    </source>
</evidence>
<evidence type="ECO:0000313" key="2">
    <source>
        <dbReference type="Proteomes" id="UP000244870"/>
    </source>
</evidence>
<dbReference type="EMBL" id="CP020928">
    <property type="protein sequence ID" value="AWF95579.1"/>
    <property type="molecule type" value="Genomic_DNA"/>
</dbReference>
<sequence>MNDFKETFLSKLPSPIDRYASKTVAFADWLQAIFTPITDLLRTIVSFREINNAGGKALNRIGDQFNQQRGEADDDFYRIMIRSKQATNTGITTVNGLLDVISRSLNISKAGITIEPLRHYVDGKLNDGEPLTLKISNIPLEWARSDFEQNYILDRIKNSVAAGVRVDEVSFVDSSSTTLNIRGIASSTLTYEIVGEEENG</sequence>
<dbReference type="Proteomes" id="UP000244870">
    <property type="component" value="Chromosome"/>
</dbReference>
<evidence type="ECO:0008006" key="3">
    <source>
        <dbReference type="Google" id="ProtNLM"/>
    </source>
</evidence>
<organism evidence="1 2">
    <name type="scientific">Weissella cibaria</name>
    <dbReference type="NCBI Taxonomy" id="137591"/>
    <lineage>
        <taxon>Bacteria</taxon>
        <taxon>Bacillati</taxon>
        <taxon>Bacillota</taxon>
        <taxon>Bacilli</taxon>
        <taxon>Lactobacillales</taxon>
        <taxon>Lactobacillaceae</taxon>
        <taxon>Weissella</taxon>
    </lineage>
</organism>
<protein>
    <recommendedName>
        <fullName evidence="3">DUF2612 domain-containing protein</fullName>
    </recommendedName>
</protein>